<gene>
    <name evidence="1" type="ORF">GCM10008171_32050</name>
</gene>
<accession>A0A9W6N570</accession>
<evidence type="ECO:0000313" key="1">
    <source>
        <dbReference type="EMBL" id="GLK77951.1"/>
    </source>
</evidence>
<organism evidence="1 2">
    <name type="scientific">Methylopila jiangsuensis</name>
    <dbReference type="NCBI Taxonomy" id="586230"/>
    <lineage>
        <taxon>Bacteria</taxon>
        <taxon>Pseudomonadati</taxon>
        <taxon>Pseudomonadota</taxon>
        <taxon>Alphaproteobacteria</taxon>
        <taxon>Hyphomicrobiales</taxon>
        <taxon>Methylopilaceae</taxon>
        <taxon>Methylopila</taxon>
    </lineage>
</organism>
<dbReference type="Proteomes" id="UP001143364">
    <property type="component" value="Unassembled WGS sequence"/>
</dbReference>
<dbReference type="EMBL" id="BSFK01000016">
    <property type="protein sequence ID" value="GLK77951.1"/>
    <property type="molecule type" value="Genomic_DNA"/>
</dbReference>
<dbReference type="AlphaFoldDB" id="A0A9W6N570"/>
<sequence length="282" mass="31149">MRAGDLGLRRAQSPNIRAATDKTHITQLLGRMVRTPLARRMSGNDRLNAVDCLLPHFNKQSVTAVVTELMTGGESGEELPGRRVLINPREMKPNPAIPEDVWEKLLFLPSQTLTRKQARPVKRLTALAHELAMDALLPDAGKKAHAEMHKVLDDVQARYAAEIKNARQSVLTVEGKAVLTDVQTQAMTFDDFVEAADYAVIEDAYRRAGRTISPDLATTYAEHLASQIDDADDEEEALIEAHTTIAAIGLVLGVKSDLKAAAERLAKDWLGKYHDDIKAHHR</sequence>
<reference evidence="1" key="1">
    <citation type="journal article" date="2014" name="Int. J. Syst. Evol. Microbiol.">
        <title>Complete genome sequence of Corynebacterium casei LMG S-19264T (=DSM 44701T), isolated from a smear-ripened cheese.</title>
        <authorList>
            <consortium name="US DOE Joint Genome Institute (JGI-PGF)"/>
            <person name="Walter F."/>
            <person name="Albersmeier A."/>
            <person name="Kalinowski J."/>
            <person name="Ruckert C."/>
        </authorList>
    </citation>
    <scope>NUCLEOTIDE SEQUENCE</scope>
    <source>
        <strain evidence="1">VKM B-2555</strain>
    </source>
</reference>
<evidence type="ECO:0000313" key="2">
    <source>
        <dbReference type="Proteomes" id="UP001143364"/>
    </source>
</evidence>
<name>A0A9W6N570_9HYPH</name>
<reference evidence="1" key="2">
    <citation type="submission" date="2023-01" db="EMBL/GenBank/DDBJ databases">
        <authorList>
            <person name="Sun Q."/>
            <person name="Evtushenko L."/>
        </authorList>
    </citation>
    <scope>NUCLEOTIDE SEQUENCE</scope>
    <source>
        <strain evidence="1">VKM B-2555</strain>
    </source>
</reference>
<comment type="caution">
    <text evidence="1">The sequence shown here is derived from an EMBL/GenBank/DDBJ whole genome shotgun (WGS) entry which is preliminary data.</text>
</comment>
<keyword evidence="2" id="KW-1185">Reference proteome</keyword>
<protein>
    <submittedName>
        <fullName evidence="1">Uncharacterized protein</fullName>
    </submittedName>
</protein>
<proteinExistence type="predicted"/>
<dbReference type="RefSeq" id="WP_271205776.1">
    <property type="nucleotide sequence ID" value="NZ_BSFK01000016.1"/>
</dbReference>